<organism evidence="8">
    <name type="scientific">Triticum aestivum</name>
    <name type="common">Wheat</name>
    <dbReference type="NCBI Taxonomy" id="4565"/>
    <lineage>
        <taxon>Eukaryota</taxon>
        <taxon>Viridiplantae</taxon>
        <taxon>Streptophyta</taxon>
        <taxon>Embryophyta</taxon>
        <taxon>Tracheophyta</taxon>
        <taxon>Spermatophyta</taxon>
        <taxon>Magnoliopsida</taxon>
        <taxon>Liliopsida</taxon>
        <taxon>Poales</taxon>
        <taxon>Poaceae</taxon>
        <taxon>BOP clade</taxon>
        <taxon>Pooideae</taxon>
        <taxon>Triticodae</taxon>
        <taxon>Triticeae</taxon>
        <taxon>Triticinae</taxon>
        <taxon>Triticum</taxon>
    </lineage>
</organism>
<evidence type="ECO:0000256" key="4">
    <source>
        <dbReference type="ARBA" id="ARBA00022833"/>
    </source>
</evidence>
<dbReference type="PaxDb" id="4565-Traes_3B_50B8EF4A3.2"/>
<dbReference type="EMBL" id="CM022218">
    <property type="protein sequence ID" value="KAF7030544.1"/>
    <property type="molecule type" value="Genomic_DNA"/>
</dbReference>
<dbReference type="PANTHER" id="PTHR12083:SF9">
    <property type="entry name" value="BIFUNCTIONAL POLYNUCLEOTIDE PHOSPHATASE_KINASE"/>
    <property type="match status" value="1"/>
</dbReference>
<evidence type="ECO:0000313" key="8">
    <source>
        <dbReference type="EMBL" id="KAF7030544.1"/>
    </source>
</evidence>
<evidence type="ECO:0000256" key="6">
    <source>
        <dbReference type="SAM" id="MobiDB-lite"/>
    </source>
</evidence>
<reference evidence="8" key="1">
    <citation type="journal article" date="2017" name="Gigascience">
        <title>The first near-complete assembly of the hexaploid bread wheat genome, Triticum aestivum.</title>
        <authorList>
            <person name="Zimin A.V."/>
            <person name="Puiu D."/>
            <person name="Hall R."/>
            <person name="Kingan S."/>
            <person name="Clavijo B.J."/>
            <person name="Salzberg S.L."/>
        </authorList>
    </citation>
    <scope>NUCLEOTIDE SEQUENCE</scope>
    <source>
        <tissue evidence="8">Leaf</tissue>
    </source>
</reference>
<accession>A0A3B6FSZ0</accession>
<dbReference type="SUPFAM" id="SSF57716">
    <property type="entry name" value="Glucocorticoid receptor-like (DNA-binding domain)"/>
    <property type="match status" value="3"/>
</dbReference>
<dbReference type="InterPro" id="IPR023214">
    <property type="entry name" value="HAD_sf"/>
</dbReference>
<feature type="region of interest" description="Disordered" evidence="6">
    <location>
        <begin position="339"/>
        <end position="364"/>
    </location>
</feature>
<dbReference type="InterPro" id="IPR036412">
    <property type="entry name" value="HAD-like_sf"/>
</dbReference>
<dbReference type="InterPro" id="IPR006549">
    <property type="entry name" value="HAD-SF_hydro_IIIA"/>
</dbReference>
<feature type="domain" description="PARP-type" evidence="7">
    <location>
        <begin position="262"/>
        <end position="344"/>
    </location>
</feature>
<sequence>MLAPLFSRNPSLLFLPAVVRIARGAMSASPDAKATVSVEYAKSGRSSCKGCSATIAKGALRLGASARDPRGYDSTKWYHVACFPVSSHPLGPVEEVEGFDSIKDDDREELREIEKNNKSDQTAVSPLEVPSPKKAKVSPKAEVAEKGSVSVEYAKSARSTCKACNASIAKGALRIGVSAHDPRGFDSTKWYHVACFPASSHLLGPVEEVQGFDSIKDDDREELRELEKNNKRDQTAVSPLEVPSPKKAKVLPKAEVAEKGSVSVEYAKSARSTCKTCNASITKGALRIGVSAHDPRGFDSTKWYHVACFPTSSHPLGPVEKLKGFESIKDDDREELRELEKNKKGDQAAVGPVELSSPNKGNSHISLPEVEVAEKSSPGNKTVGTAIPFSPSDIKKTYKDATLPTHWKAFDTVIFREQDDGLHASAKIAAFDFDGCLAKTSVKIIGADKWSLQHKSIPDKLQSLYNDGYKLVIFTNESNIERWKNKRQQAVDSKVGRLDNFIECVKVPIQVFIACGTGKGKGTPDDLFRKPNSGMWWLMAEHFNSGIAIDMDQSFYVGDAAGRENDHSDADIEFAKAIGLKFHVPEEFFGP</sequence>
<feature type="domain" description="PARP-type" evidence="7">
    <location>
        <begin position="149"/>
        <end position="231"/>
    </location>
</feature>
<gene>
    <name evidence="8" type="ORF">CFC21_042063</name>
</gene>
<dbReference type="SMART" id="SM01336">
    <property type="entry name" value="zf-PARP"/>
    <property type="match status" value="3"/>
</dbReference>
<dbReference type="Proteomes" id="UP000815260">
    <property type="component" value="Chromosome 3B"/>
</dbReference>
<dbReference type="Gene3D" id="3.40.50.1000">
    <property type="entry name" value="HAD superfamily/HAD-like"/>
    <property type="match status" value="1"/>
</dbReference>
<dbReference type="SUPFAM" id="SSF56784">
    <property type="entry name" value="HAD-like"/>
    <property type="match status" value="1"/>
</dbReference>
<keyword evidence="2" id="KW-0479">Metal-binding</keyword>
<dbReference type="PANTHER" id="PTHR12083">
    <property type="entry name" value="BIFUNCTIONAL POLYNUCLEOTIDE PHOSPHATASE/KINASE"/>
    <property type="match status" value="1"/>
</dbReference>
<keyword evidence="3" id="KW-0863">Zinc-finger</keyword>
<dbReference type="CDD" id="cd01625">
    <property type="entry name" value="HAD_PNP"/>
    <property type="match status" value="1"/>
</dbReference>
<keyword evidence="5" id="KW-0539">Nucleus</keyword>
<feature type="domain" description="PARP-type" evidence="7">
    <location>
        <begin position="36"/>
        <end position="118"/>
    </location>
</feature>
<keyword evidence="4" id="KW-0862">Zinc</keyword>
<dbReference type="eggNOG" id="KOG2134">
    <property type="taxonomic scope" value="Eukaryota"/>
</dbReference>
<dbReference type="InterPro" id="IPR001510">
    <property type="entry name" value="Znf_PARP"/>
</dbReference>
<dbReference type="InterPro" id="IPR036957">
    <property type="entry name" value="Znf_PARP_sf"/>
</dbReference>
<comment type="subcellular location">
    <subcellularLocation>
        <location evidence="1">Nucleus</location>
    </subcellularLocation>
</comment>
<dbReference type="NCBIfam" id="TIGR01664">
    <property type="entry name" value="DNA-3'-Pase"/>
    <property type="match status" value="1"/>
</dbReference>
<dbReference type="PROSITE" id="PS50064">
    <property type="entry name" value="ZF_PARP_2"/>
    <property type="match status" value="3"/>
</dbReference>
<dbReference type="Pfam" id="PF08645">
    <property type="entry name" value="PNK3P"/>
    <property type="match status" value="1"/>
</dbReference>
<name>A0A3B6FSZ0_WHEAT</name>
<proteinExistence type="predicted"/>
<dbReference type="Gene3D" id="3.30.1740.10">
    <property type="entry name" value="Zinc finger, PARP-type"/>
    <property type="match status" value="3"/>
</dbReference>
<evidence type="ECO:0000259" key="7">
    <source>
        <dbReference type="PROSITE" id="PS50064"/>
    </source>
</evidence>
<evidence type="ECO:0000256" key="1">
    <source>
        <dbReference type="ARBA" id="ARBA00004123"/>
    </source>
</evidence>
<evidence type="ECO:0000256" key="5">
    <source>
        <dbReference type="ARBA" id="ARBA00023242"/>
    </source>
</evidence>
<reference evidence="8" key="2">
    <citation type="submission" date="2020-03" db="EMBL/GenBank/DDBJ databases">
        <title>The second near-complete assembly of the hexaploid bread wheat (Triticum aestivum) genome.</title>
        <authorList>
            <person name="Zimin A.V."/>
            <person name="Puiu D."/>
            <person name="Shumante A."/>
            <person name="Alonge M."/>
            <person name="Salzberg S.L."/>
        </authorList>
    </citation>
    <scope>NUCLEOTIDE SEQUENCE</scope>
    <source>
        <tissue evidence="8">Leaf</tissue>
    </source>
</reference>
<dbReference type="Pfam" id="PF00645">
    <property type="entry name" value="zf-PARP"/>
    <property type="match status" value="3"/>
</dbReference>
<evidence type="ECO:0000256" key="2">
    <source>
        <dbReference type="ARBA" id="ARBA00022723"/>
    </source>
</evidence>
<comment type="caution">
    <text evidence="8">The sequence shown here is derived from an EMBL/GenBank/DDBJ whole genome shotgun (WGS) entry which is preliminary data.</text>
</comment>
<dbReference type="InterPro" id="IPR006551">
    <property type="entry name" value="Polynucleotide_phosphatase"/>
</dbReference>
<feature type="region of interest" description="Disordered" evidence="6">
    <location>
        <begin position="114"/>
        <end position="138"/>
    </location>
</feature>
<dbReference type="NCBIfam" id="TIGR01662">
    <property type="entry name" value="HAD-SF-IIIA"/>
    <property type="match status" value="1"/>
</dbReference>
<evidence type="ECO:0000256" key="3">
    <source>
        <dbReference type="ARBA" id="ARBA00022771"/>
    </source>
</evidence>
<protein>
    <recommendedName>
        <fullName evidence="7">PARP-type domain-containing protein</fullName>
    </recommendedName>
</protein>
<dbReference type="InterPro" id="IPR013954">
    <property type="entry name" value="PNK3P"/>
</dbReference>
<dbReference type="STRING" id="4565.W5CUZ8"/>
<dbReference type="eggNOG" id="KOG1037">
    <property type="taxonomic scope" value="Eukaryota"/>
</dbReference>